<keyword evidence="6 14" id="KW-0812">Transmembrane</keyword>
<evidence type="ECO:0000256" key="16">
    <source>
        <dbReference type="RuleBase" id="RU003357"/>
    </source>
</evidence>
<evidence type="ECO:0000256" key="15">
    <source>
        <dbReference type="PROSITE-ProRule" id="PRU10144"/>
    </source>
</evidence>
<evidence type="ECO:0000256" key="11">
    <source>
        <dbReference type="ARBA" id="ARBA00023136"/>
    </source>
</evidence>
<keyword evidence="11 14" id="KW-0472">Membrane</keyword>
<evidence type="ECO:0000256" key="14">
    <source>
        <dbReference type="PROSITE-ProRule" id="PRU01360"/>
    </source>
</evidence>
<dbReference type="NCBIfam" id="TIGR01783">
    <property type="entry name" value="TonB-siderophor"/>
    <property type="match status" value="1"/>
</dbReference>
<dbReference type="EMBL" id="JABWGV010000002">
    <property type="protein sequence ID" value="NVD44537.1"/>
    <property type="molecule type" value="Genomic_DNA"/>
</dbReference>
<keyword evidence="4 14" id="KW-1134">Transmembrane beta strand</keyword>
<dbReference type="Gene3D" id="2.170.130.10">
    <property type="entry name" value="TonB-dependent receptor, plug domain"/>
    <property type="match status" value="1"/>
</dbReference>
<dbReference type="Pfam" id="PF00593">
    <property type="entry name" value="TonB_dep_Rec_b-barrel"/>
    <property type="match status" value="1"/>
</dbReference>
<keyword evidence="7 17" id="KW-0732">Signal</keyword>
<evidence type="ECO:0000256" key="7">
    <source>
        <dbReference type="ARBA" id="ARBA00022729"/>
    </source>
</evidence>
<evidence type="ECO:0000256" key="2">
    <source>
        <dbReference type="ARBA" id="ARBA00009810"/>
    </source>
</evidence>
<dbReference type="InterPro" id="IPR000531">
    <property type="entry name" value="Beta-barrel_TonB"/>
</dbReference>
<keyword evidence="10 16" id="KW-0798">TonB box</keyword>
<name>A0A850H1R4_9SPHN</name>
<dbReference type="Gene3D" id="2.40.170.20">
    <property type="entry name" value="TonB-dependent receptor, beta-barrel domain"/>
    <property type="match status" value="1"/>
</dbReference>
<dbReference type="CDD" id="cd01347">
    <property type="entry name" value="ligand_gated_channel"/>
    <property type="match status" value="1"/>
</dbReference>
<keyword evidence="12 20" id="KW-0675">Receptor</keyword>
<evidence type="ECO:0000256" key="5">
    <source>
        <dbReference type="ARBA" id="ARBA00022496"/>
    </source>
</evidence>
<dbReference type="InterPro" id="IPR012910">
    <property type="entry name" value="Plug_dom"/>
</dbReference>
<dbReference type="PROSITE" id="PS52016">
    <property type="entry name" value="TONB_DEPENDENT_REC_3"/>
    <property type="match status" value="1"/>
</dbReference>
<feature type="signal peptide" evidence="17">
    <location>
        <begin position="1"/>
        <end position="22"/>
    </location>
</feature>
<dbReference type="Pfam" id="PF07715">
    <property type="entry name" value="Plug"/>
    <property type="match status" value="1"/>
</dbReference>
<evidence type="ECO:0000256" key="13">
    <source>
        <dbReference type="ARBA" id="ARBA00023237"/>
    </source>
</evidence>
<proteinExistence type="inferred from homology"/>
<dbReference type="PANTHER" id="PTHR32552">
    <property type="entry name" value="FERRICHROME IRON RECEPTOR-RELATED"/>
    <property type="match status" value="1"/>
</dbReference>
<evidence type="ECO:0000256" key="4">
    <source>
        <dbReference type="ARBA" id="ARBA00022452"/>
    </source>
</evidence>
<keyword evidence="3 14" id="KW-0813">Transport</keyword>
<dbReference type="GO" id="GO:0015891">
    <property type="term" value="P:siderophore transport"/>
    <property type="evidence" value="ECO:0007669"/>
    <property type="project" value="InterPro"/>
</dbReference>
<feature type="domain" description="TonB-dependent receptor-like beta-barrel" evidence="18">
    <location>
        <begin position="276"/>
        <end position="667"/>
    </location>
</feature>
<comment type="subcellular location">
    <subcellularLocation>
        <location evidence="1 14">Cell outer membrane</location>
        <topology evidence="1 14">Multi-pass membrane protein</topology>
    </subcellularLocation>
</comment>
<feature type="short sequence motif" description="TonB C-terminal box" evidence="15">
    <location>
        <begin position="683"/>
        <end position="700"/>
    </location>
</feature>
<dbReference type="GO" id="GO:0038023">
    <property type="term" value="F:signaling receptor activity"/>
    <property type="evidence" value="ECO:0007669"/>
    <property type="project" value="InterPro"/>
</dbReference>
<protein>
    <submittedName>
        <fullName evidence="20">TonB-dependent receptor</fullName>
    </submittedName>
</protein>
<evidence type="ECO:0000313" key="20">
    <source>
        <dbReference type="EMBL" id="NVD44537.1"/>
    </source>
</evidence>
<sequence length="700" mass="74130">MNRLTFVSGLALAVSLTATAQAQEPADESEIIVTAQRENRTEVVNGGEAGVLGNKPAEDLPFTIRSYDESLILNQQPRSLGEVLENDPTIRTTYGFGNAAEQFVIRGFTLFGDDVGLSGLYGIAPRQLIAPELYESVQVLNGASAFLNGAAPGGSGIGGSVNLMLKRAGTDPLTRVTASAAENARFGGSFDVARRFGESGEWGVRLNAAYRDGETAIEREDRRTQVVGGAIDYDSGPFRAALDLAYQEIRVDSLRPKVTLATGAIPAVPEADANYAQDFTYSELRDVFGTLSLAYDIAPNAHLYAKGGARDGSEEGLYGGITVSDAVTGAATGSALFVPATTNNEAVEAGLRVKLGSAVTHEFNFGGNANWQVFRTAFDFLSGYETNLYATPQVPEPPRPGFVGGDVDDPNPITRASLWSAFASDTIGLLDDRVLVTGGLRLQTIRQENIGYDGTPGGIYDENAVTPVVGVVAKPLERLSLYANRIEALQAGPIVPFDTANPLPNAGQSLSPRKSVQYEVGAKLAVADLFLGLGVYRIERPGEGVLPDGTFGYLGDQRHEGIEFTVNGQIVPGLRLIGGAALTDAEFVGGNEVQGVPEYTANANLEWDLGFAPGLTLTGRAVHTGPQWADAANMLELDSWTRFDLGARYVIAAGETPVTLRLSVDNVANERYWASAFDAFGAALLQGSPRAVKASISADF</sequence>
<evidence type="ECO:0000256" key="3">
    <source>
        <dbReference type="ARBA" id="ARBA00022448"/>
    </source>
</evidence>
<evidence type="ECO:0000256" key="17">
    <source>
        <dbReference type="SAM" id="SignalP"/>
    </source>
</evidence>
<evidence type="ECO:0000256" key="6">
    <source>
        <dbReference type="ARBA" id="ARBA00022692"/>
    </source>
</evidence>
<dbReference type="InterPro" id="IPR037066">
    <property type="entry name" value="Plug_dom_sf"/>
</dbReference>
<dbReference type="InterPro" id="IPR036942">
    <property type="entry name" value="Beta-barrel_TonB_sf"/>
</dbReference>
<comment type="caution">
    <text evidence="20">The sequence shown here is derived from an EMBL/GenBank/DDBJ whole genome shotgun (WGS) entry which is preliminary data.</text>
</comment>
<dbReference type="InterPro" id="IPR010917">
    <property type="entry name" value="TonB_rcpt_CS"/>
</dbReference>
<dbReference type="InterPro" id="IPR039426">
    <property type="entry name" value="TonB-dep_rcpt-like"/>
</dbReference>
<evidence type="ECO:0000259" key="18">
    <source>
        <dbReference type="Pfam" id="PF00593"/>
    </source>
</evidence>
<reference evidence="20 21" key="1">
    <citation type="submission" date="2020-06" db="EMBL/GenBank/DDBJ databases">
        <title>Altererythrobacter sp. HHU K3-1.</title>
        <authorList>
            <person name="Zhang D."/>
            <person name="Xue H."/>
        </authorList>
    </citation>
    <scope>NUCLEOTIDE SEQUENCE [LARGE SCALE GENOMIC DNA]</scope>
    <source>
        <strain evidence="20 21">HHU K3-1</strain>
    </source>
</reference>
<feature type="chain" id="PRO_5033036467" evidence="17">
    <location>
        <begin position="23"/>
        <end position="700"/>
    </location>
</feature>
<dbReference type="PANTHER" id="PTHR32552:SF82">
    <property type="entry name" value="FCUA PROTEIN"/>
    <property type="match status" value="1"/>
</dbReference>
<evidence type="ECO:0000259" key="19">
    <source>
        <dbReference type="Pfam" id="PF07715"/>
    </source>
</evidence>
<evidence type="ECO:0000256" key="1">
    <source>
        <dbReference type="ARBA" id="ARBA00004571"/>
    </source>
</evidence>
<dbReference type="GO" id="GO:0009279">
    <property type="term" value="C:cell outer membrane"/>
    <property type="evidence" value="ECO:0007669"/>
    <property type="project" value="UniProtKB-SubCell"/>
</dbReference>
<keyword evidence="8" id="KW-0408">Iron</keyword>
<keyword evidence="21" id="KW-1185">Reference proteome</keyword>
<evidence type="ECO:0000256" key="12">
    <source>
        <dbReference type="ARBA" id="ARBA00023170"/>
    </source>
</evidence>
<comment type="similarity">
    <text evidence="2 14 16">Belongs to the TonB-dependent receptor family.</text>
</comment>
<dbReference type="AlphaFoldDB" id="A0A850H1R4"/>
<dbReference type="SUPFAM" id="SSF56935">
    <property type="entry name" value="Porins"/>
    <property type="match status" value="1"/>
</dbReference>
<evidence type="ECO:0000256" key="9">
    <source>
        <dbReference type="ARBA" id="ARBA00023065"/>
    </source>
</evidence>
<accession>A0A850H1R4</accession>
<evidence type="ECO:0000256" key="10">
    <source>
        <dbReference type="ARBA" id="ARBA00023077"/>
    </source>
</evidence>
<dbReference type="RefSeq" id="WP_176266860.1">
    <property type="nucleotide sequence ID" value="NZ_JABWGV010000002.1"/>
</dbReference>
<feature type="domain" description="TonB-dependent receptor plug" evidence="19">
    <location>
        <begin position="57"/>
        <end position="154"/>
    </location>
</feature>
<organism evidence="20 21">
    <name type="scientific">Qipengyuania atrilutea</name>
    <dbReference type="NCBI Taxonomy" id="2744473"/>
    <lineage>
        <taxon>Bacteria</taxon>
        <taxon>Pseudomonadati</taxon>
        <taxon>Pseudomonadota</taxon>
        <taxon>Alphaproteobacteria</taxon>
        <taxon>Sphingomonadales</taxon>
        <taxon>Erythrobacteraceae</taxon>
        <taxon>Qipengyuania</taxon>
    </lineage>
</organism>
<dbReference type="InterPro" id="IPR010105">
    <property type="entry name" value="TonB_sidphr_rcpt"/>
</dbReference>
<evidence type="ECO:0000256" key="8">
    <source>
        <dbReference type="ARBA" id="ARBA00023004"/>
    </source>
</evidence>
<dbReference type="PROSITE" id="PS01156">
    <property type="entry name" value="TONB_DEPENDENT_REC_2"/>
    <property type="match status" value="1"/>
</dbReference>
<gene>
    <name evidence="20" type="ORF">HUV48_05835</name>
</gene>
<dbReference type="GO" id="GO:0015344">
    <property type="term" value="F:siderophore uptake transmembrane transporter activity"/>
    <property type="evidence" value="ECO:0007669"/>
    <property type="project" value="TreeGrafter"/>
</dbReference>
<keyword evidence="13 14" id="KW-0998">Cell outer membrane</keyword>
<keyword evidence="5" id="KW-0410">Iron transport</keyword>
<dbReference type="Proteomes" id="UP000561438">
    <property type="component" value="Unassembled WGS sequence"/>
</dbReference>
<keyword evidence="9" id="KW-0406">Ion transport</keyword>
<evidence type="ECO:0000313" key="21">
    <source>
        <dbReference type="Proteomes" id="UP000561438"/>
    </source>
</evidence>